<organism evidence="2">
    <name type="scientific">Kitasatospora camelliae</name>
    <dbReference type="NCBI Taxonomy" id="3156397"/>
    <lineage>
        <taxon>Bacteria</taxon>
        <taxon>Bacillati</taxon>
        <taxon>Actinomycetota</taxon>
        <taxon>Actinomycetes</taxon>
        <taxon>Kitasatosporales</taxon>
        <taxon>Streptomycetaceae</taxon>
        <taxon>Kitasatospora</taxon>
    </lineage>
</organism>
<protein>
    <submittedName>
        <fullName evidence="2">Uncharacterized protein</fullName>
    </submittedName>
</protein>
<feature type="region of interest" description="Disordered" evidence="1">
    <location>
        <begin position="249"/>
        <end position="290"/>
    </location>
</feature>
<dbReference type="KEGG" id="kcm:ABWK59_29935"/>
<dbReference type="EMBL" id="CP159872">
    <property type="protein sequence ID" value="XCM82833.1"/>
    <property type="molecule type" value="Genomic_DNA"/>
</dbReference>
<sequence>MSGAEGEDPANGAELVLHHVPVLPAGVLEGRSLVGVRVADGSRPEPGALLRFRTSLPCRILSVRRIEPAQDVPPAAVGPRLQEYPLAVPHQADGRPAYEVRWVVEAVDDRIGAAGEEMLLSRLELTGPGRPGEDRRIVARGLLAVAWTEPYDPVPHLPLLSTLDPGRPLPDPLAAAVAALVRADAASLPSCPRCAPRWEAELLTCAERLWDTADRYGDAGIARALARWIPTTDGRDLVRPCGRCSPIPPHTSPALEAEWEAAAQDARRRADATHRRLAERRGRAGSSSAG</sequence>
<reference evidence="2" key="1">
    <citation type="submission" date="2024-06" db="EMBL/GenBank/DDBJ databases">
        <title>The genome sequences of Kitasatospora sp. strain HUAS MG31.</title>
        <authorList>
            <person name="Mo P."/>
        </authorList>
    </citation>
    <scope>NUCLEOTIDE SEQUENCE</scope>
    <source>
        <strain evidence="2">HUAS MG31</strain>
    </source>
</reference>
<dbReference type="AlphaFoldDB" id="A0AAU8K3T5"/>
<evidence type="ECO:0000256" key="1">
    <source>
        <dbReference type="SAM" id="MobiDB-lite"/>
    </source>
</evidence>
<evidence type="ECO:0000313" key="2">
    <source>
        <dbReference type="EMBL" id="XCM82833.1"/>
    </source>
</evidence>
<feature type="compositionally biased region" description="Basic and acidic residues" evidence="1">
    <location>
        <begin position="265"/>
        <end position="282"/>
    </location>
</feature>
<gene>
    <name evidence="2" type="ORF">ABWK59_29935</name>
</gene>
<proteinExistence type="predicted"/>
<dbReference type="RefSeq" id="WP_354643768.1">
    <property type="nucleotide sequence ID" value="NZ_CP159872.1"/>
</dbReference>
<accession>A0AAU8K3T5</accession>
<name>A0AAU8K3T5_9ACTN</name>
<feature type="compositionally biased region" description="Low complexity" evidence="1">
    <location>
        <begin position="254"/>
        <end position="264"/>
    </location>
</feature>